<evidence type="ECO:0000313" key="1">
    <source>
        <dbReference type="EMBL" id="CAK9076149.1"/>
    </source>
</evidence>
<comment type="caution">
    <text evidence="1">The sequence shown here is derived from an EMBL/GenBank/DDBJ whole genome shotgun (WGS) entry which is preliminary data.</text>
</comment>
<accession>A0ABP0PMP9</accession>
<dbReference type="EMBL" id="CAXAMN010023250">
    <property type="protein sequence ID" value="CAK9076149.1"/>
    <property type="molecule type" value="Genomic_DNA"/>
</dbReference>
<keyword evidence="2" id="KW-1185">Reference proteome</keyword>
<organism evidence="1 2">
    <name type="scientific">Durusdinium trenchii</name>
    <dbReference type="NCBI Taxonomy" id="1381693"/>
    <lineage>
        <taxon>Eukaryota</taxon>
        <taxon>Sar</taxon>
        <taxon>Alveolata</taxon>
        <taxon>Dinophyceae</taxon>
        <taxon>Suessiales</taxon>
        <taxon>Symbiodiniaceae</taxon>
        <taxon>Durusdinium</taxon>
    </lineage>
</organism>
<gene>
    <name evidence="1" type="ORF">CCMP2556_LOCUS37502</name>
</gene>
<name>A0ABP0PMP9_9DINO</name>
<sequence length="149" mass="16784">MRTKQAYPRLLPWHDSCLSLCQVGGFPCFRPPSAVNPVDSSIIRRSLTDLARLDTPRYAPQSLFNEMLTLGIPPEQRAYAMLLSAYGNAKQQQDASQLFLKMPRRYQEDGLVREAIWRCFGKDAVQVFREAEASRPGAARPGKASKANR</sequence>
<protein>
    <submittedName>
        <fullName evidence="1">Uncharacterized protein</fullName>
    </submittedName>
</protein>
<proteinExistence type="predicted"/>
<dbReference type="Proteomes" id="UP001642484">
    <property type="component" value="Unassembled WGS sequence"/>
</dbReference>
<evidence type="ECO:0000313" key="2">
    <source>
        <dbReference type="Proteomes" id="UP001642484"/>
    </source>
</evidence>
<dbReference type="InterPro" id="IPR011990">
    <property type="entry name" value="TPR-like_helical_dom_sf"/>
</dbReference>
<dbReference type="Gene3D" id="1.25.40.10">
    <property type="entry name" value="Tetratricopeptide repeat domain"/>
    <property type="match status" value="1"/>
</dbReference>
<reference evidence="1 2" key="1">
    <citation type="submission" date="2024-02" db="EMBL/GenBank/DDBJ databases">
        <authorList>
            <person name="Chen Y."/>
            <person name="Shah S."/>
            <person name="Dougan E. K."/>
            <person name="Thang M."/>
            <person name="Chan C."/>
        </authorList>
    </citation>
    <scope>NUCLEOTIDE SEQUENCE [LARGE SCALE GENOMIC DNA]</scope>
</reference>